<proteinExistence type="predicted"/>
<organism evidence="2 3">
    <name type="scientific">Actinorhabdospora filicis</name>
    <dbReference type="NCBI Taxonomy" id="1785913"/>
    <lineage>
        <taxon>Bacteria</taxon>
        <taxon>Bacillati</taxon>
        <taxon>Actinomycetota</taxon>
        <taxon>Actinomycetes</taxon>
        <taxon>Micromonosporales</taxon>
        <taxon>Micromonosporaceae</taxon>
        <taxon>Actinorhabdospora</taxon>
    </lineage>
</organism>
<evidence type="ECO:0000256" key="1">
    <source>
        <dbReference type="SAM" id="Phobius"/>
    </source>
</evidence>
<dbReference type="EMBL" id="BSTX01000007">
    <property type="protein sequence ID" value="GLZ81835.1"/>
    <property type="molecule type" value="Genomic_DNA"/>
</dbReference>
<sequence length="177" mass="18547">MELHRGAGRARPYEMHKRARERRARQVGRLCRRILLPLLTLLLVGGLGLAAYATLGGDPASYEAPYRWSGGPVYLAGGAFRDGGAAEGEAAYAECLVRPDDGEVRAVGVPAGGLALPAWFTGAATVTCGRSVSVTSGPQVLLYPYALNRTVLVALAALTVVVGWAGFRLGAWGSRPG</sequence>
<gene>
    <name evidence="2" type="ORF">Afil01_66420</name>
</gene>
<comment type="caution">
    <text evidence="2">The sequence shown here is derived from an EMBL/GenBank/DDBJ whole genome shotgun (WGS) entry which is preliminary data.</text>
</comment>
<evidence type="ECO:0000313" key="2">
    <source>
        <dbReference type="EMBL" id="GLZ81835.1"/>
    </source>
</evidence>
<evidence type="ECO:0000313" key="3">
    <source>
        <dbReference type="Proteomes" id="UP001165079"/>
    </source>
</evidence>
<keyword evidence="1" id="KW-0472">Membrane</keyword>
<protein>
    <submittedName>
        <fullName evidence="2">Uncharacterized protein</fullName>
    </submittedName>
</protein>
<reference evidence="2" key="1">
    <citation type="submission" date="2023-03" db="EMBL/GenBank/DDBJ databases">
        <title>Actinorhabdospora filicis NBRC 111898.</title>
        <authorList>
            <person name="Ichikawa N."/>
            <person name="Sato H."/>
            <person name="Tonouchi N."/>
        </authorList>
    </citation>
    <scope>NUCLEOTIDE SEQUENCE</scope>
    <source>
        <strain evidence="2">NBRC 111898</strain>
    </source>
</reference>
<keyword evidence="3" id="KW-1185">Reference proteome</keyword>
<name>A0A9W6SS00_9ACTN</name>
<keyword evidence="1" id="KW-1133">Transmembrane helix</keyword>
<dbReference type="AlphaFoldDB" id="A0A9W6SS00"/>
<dbReference type="RefSeq" id="WP_285667397.1">
    <property type="nucleotide sequence ID" value="NZ_BSTX01000007.1"/>
</dbReference>
<accession>A0A9W6SS00</accession>
<dbReference type="Proteomes" id="UP001165079">
    <property type="component" value="Unassembled WGS sequence"/>
</dbReference>
<keyword evidence="1" id="KW-0812">Transmembrane</keyword>
<feature type="transmembrane region" description="Helical" evidence="1">
    <location>
        <begin position="151"/>
        <end position="171"/>
    </location>
</feature>